<dbReference type="InterPro" id="IPR008160">
    <property type="entry name" value="Collagen"/>
</dbReference>
<keyword evidence="2" id="KW-0732">Signal</keyword>
<dbReference type="PANTHER" id="PTHR24024:SF18">
    <property type="entry name" value="SHORT-CHAIN COLLAGEN C4-LIKE"/>
    <property type="match status" value="1"/>
</dbReference>
<feature type="signal peptide" evidence="2">
    <location>
        <begin position="1"/>
        <end position="24"/>
    </location>
</feature>
<keyword evidence="3" id="KW-0176">Collagen</keyword>
<feature type="compositionally biased region" description="Basic and acidic residues" evidence="1">
    <location>
        <begin position="49"/>
        <end position="62"/>
    </location>
</feature>
<feature type="compositionally biased region" description="Basic and acidic residues" evidence="1">
    <location>
        <begin position="97"/>
        <end position="109"/>
    </location>
</feature>
<feature type="compositionally biased region" description="Low complexity" evidence="1">
    <location>
        <begin position="110"/>
        <end position="124"/>
    </location>
</feature>
<feature type="chain" id="PRO_5041277181" evidence="2">
    <location>
        <begin position="25"/>
        <end position="308"/>
    </location>
</feature>
<reference evidence="3" key="1">
    <citation type="submission" date="2023-03" db="EMBL/GenBank/DDBJ databases">
        <authorList>
            <person name="Steffen K."/>
            <person name="Cardenas P."/>
        </authorList>
    </citation>
    <scope>NUCLEOTIDE SEQUENCE</scope>
</reference>
<proteinExistence type="predicted"/>
<dbReference type="InterPro" id="IPR051077">
    <property type="entry name" value="Ca-dependent_lectin"/>
</dbReference>
<protein>
    <submittedName>
        <fullName evidence="3">Short-chain collagen C4</fullName>
    </submittedName>
</protein>
<dbReference type="GO" id="GO:0005581">
    <property type="term" value="C:collagen trimer"/>
    <property type="evidence" value="ECO:0007669"/>
    <property type="project" value="UniProtKB-KW"/>
</dbReference>
<dbReference type="EMBL" id="CASHTH010002525">
    <property type="protein sequence ID" value="CAI8031198.1"/>
    <property type="molecule type" value="Genomic_DNA"/>
</dbReference>
<dbReference type="AlphaFoldDB" id="A0AA35SJN5"/>
<evidence type="ECO:0000313" key="4">
    <source>
        <dbReference type="Proteomes" id="UP001174909"/>
    </source>
</evidence>
<evidence type="ECO:0000256" key="2">
    <source>
        <dbReference type="SAM" id="SignalP"/>
    </source>
</evidence>
<feature type="region of interest" description="Disordered" evidence="1">
    <location>
        <begin position="28"/>
        <end position="138"/>
    </location>
</feature>
<dbReference type="GO" id="GO:0005615">
    <property type="term" value="C:extracellular space"/>
    <property type="evidence" value="ECO:0007669"/>
    <property type="project" value="TreeGrafter"/>
</dbReference>
<organism evidence="3 4">
    <name type="scientific">Geodia barretti</name>
    <name type="common">Barrett's horny sponge</name>
    <dbReference type="NCBI Taxonomy" id="519541"/>
    <lineage>
        <taxon>Eukaryota</taxon>
        <taxon>Metazoa</taxon>
        <taxon>Porifera</taxon>
        <taxon>Demospongiae</taxon>
        <taxon>Heteroscleromorpha</taxon>
        <taxon>Tetractinellida</taxon>
        <taxon>Astrophorina</taxon>
        <taxon>Geodiidae</taxon>
        <taxon>Geodia</taxon>
    </lineage>
</organism>
<evidence type="ECO:0000313" key="3">
    <source>
        <dbReference type="EMBL" id="CAI8031198.1"/>
    </source>
</evidence>
<comment type="caution">
    <text evidence="3">The sequence shown here is derived from an EMBL/GenBank/DDBJ whole genome shotgun (WGS) entry which is preliminary data.</text>
</comment>
<dbReference type="Pfam" id="PF01391">
    <property type="entry name" value="Collagen"/>
    <property type="match status" value="1"/>
</dbReference>
<dbReference type="PANTHER" id="PTHR24024">
    <property type="entry name" value="PULMONARY SURFACTANT-ASSOCIATED PROTEIN A"/>
    <property type="match status" value="1"/>
</dbReference>
<gene>
    <name evidence="3" type="ORF">GBAR_LOCUS17705</name>
</gene>
<dbReference type="Proteomes" id="UP001174909">
    <property type="component" value="Unassembled WGS sequence"/>
</dbReference>
<sequence>MGAVLKVILQATLAVMMICSLTAAHSLEKDPSNTSGDGETHTCPQVEPLRGRDGRDGRDGVRGEPGAQGPKGDRGLPGLPGEQGPQGPEGQNGSDGGKGERGAKGDRGEAGLQGPQGLPGEQGPATGGGTVYTRWGRTSCPSDQGTTLVYSGRAGGSTWSTKGGAANLICLPDDPEYSLYAAGVQNNSPLTGAQYRALGQPFQTKHAHNIPCAVCCTSIRSKLLVIPAKLSCPTNWTIEYNGYLMAGRQSDDIHTLFECIDGQPESVPGLNGDDGGNAQYYHMEATCNSLNCPPYDNEKEVTCVVCTQ</sequence>
<feature type="compositionally biased region" description="Low complexity" evidence="1">
    <location>
        <begin position="76"/>
        <end position="91"/>
    </location>
</feature>
<evidence type="ECO:0000256" key="1">
    <source>
        <dbReference type="SAM" id="MobiDB-lite"/>
    </source>
</evidence>
<accession>A0AA35SJN5</accession>
<name>A0AA35SJN5_GEOBA</name>
<keyword evidence="4" id="KW-1185">Reference proteome</keyword>